<organism evidence="2">
    <name type="scientific">uncultured Nocardioides sp</name>
    <dbReference type="NCBI Taxonomy" id="198441"/>
    <lineage>
        <taxon>Bacteria</taxon>
        <taxon>Bacillati</taxon>
        <taxon>Actinomycetota</taxon>
        <taxon>Actinomycetes</taxon>
        <taxon>Propionibacteriales</taxon>
        <taxon>Nocardioidaceae</taxon>
        <taxon>Nocardioides</taxon>
        <taxon>environmental samples</taxon>
    </lineage>
</organism>
<protein>
    <submittedName>
        <fullName evidence="2">2-oxoglutarate/2-oxoacid ferredoxin oxidoreductase, gamma subunit / 2-oxoglutarate/2-oxoacid ferredoxin oxidoreductase, alpha subunit</fullName>
        <ecNumber evidence="2">1.2.7.-</ecNumber>
    </submittedName>
</protein>
<gene>
    <name evidence="2" type="ORF">AVDCRST_MAG60-1604</name>
</gene>
<feature type="non-terminal residue" evidence="2">
    <location>
        <position position="1"/>
    </location>
</feature>
<evidence type="ECO:0000256" key="1">
    <source>
        <dbReference type="SAM" id="MobiDB-lite"/>
    </source>
</evidence>
<keyword evidence="2" id="KW-0560">Oxidoreductase</keyword>
<name>A0A6J4NUG1_9ACTN</name>
<feature type="compositionally biased region" description="Basic residues" evidence="1">
    <location>
        <begin position="35"/>
        <end position="51"/>
    </location>
</feature>
<feature type="compositionally biased region" description="Basic residues" evidence="1">
    <location>
        <begin position="15"/>
        <end position="25"/>
    </location>
</feature>
<feature type="compositionally biased region" description="Basic and acidic residues" evidence="1">
    <location>
        <begin position="52"/>
        <end position="66"/>
    </location>
</feature>
<dbReference type="AlphaFoldDB" id="A0A6J4NUG1"/>
<accession>A0A6J4NUG1</accession>
<dbReference type="GO" id="GO:0016491">
    <property type="term" value="F:oxidoreductase activity"/>
    <property type="evidence" value="ECO:0007669"/>
    <property type="project" value="UniProtKB-KW"/>
</dbReference>
<sequence length="66" mass="7461">PRDEPRTAVAAPARHVPRRCHRLQRGARSPAQGRRAGRRHRRARLGGRGHRGRPDTHHLDRGGDLV</sequence>
<dbReference type="EC" id="1.2.7.-" evidence="2"/>
<dbReference type="EMBL" id="CADCUN010000173">
    <property type="protein sequence ID" value="CAA9392078.1"/>
    <property type="molecule type" value="Genomic_DNA"/>
</dbReference>
<evidence type="ECO:0000313" key="2">
    <source>
        <dbReference type="EMBL" id="CAA9392078.1"/>
    </source>
</evidence>
<reference evidence="2" key="1">
    <citation type="submission" date="2020-02" db="EMBL/GenBank/DDBJ databases">
        <authorList>
            <person name="Meier V. D."/>
        </authorList>
    </citation>
    <scope>NUCLEOTIDE SEQUENCE</scope>
    <source>
        <strain evidence="2">AVDCRST_MAG60</strain>
    </source>
</reference>
<feature type="region of interest" description="Disordered" evidence="1">
    <location>
        <begin position="1"/>
        <end position="66"/>
    </location>
</feature>
<proteinExistence type="predicted"/>
<feature type="non-terminal residue" evidence="2">
    <location>
        <position position="66"/>
    </location>
</feature>